<evidence type="ECO:0000256" key="1">
    <source>
        <dbReference type="ARBA" id="ARBA00004123"/>
    </source>
</evidence>
<feature type="domain" description="C2H2-type" evidence="12">
    <location>
        <begin position="220"/>
        <end position="247"/>
    </location>
</feature>
<evidence type="ECO:0000256" key="6">
    <source>
        <dbReference type="ARBA" id="ARBA00022771"/>
    </source>
</evidence>
<protein>
    <submittedName>
        <fullName evidence="14">C2H2-type domain-containing protein</fullName>
    </submittedName>
</protein>
<keyword evidence="7" id="KW-0862">Zinc</keyword>
<dbReference type="PROSITE" id="PS50157">
    <property type="entry name" value="ZINC_FINGER_C2H2_2"/>
    <property type="match status" value="5"/>
</dbReference>
<organism evidence="13 14">
    <name type="scientific">Romanomermis culicivorax</name>
    <name type="common">Nematode worm</name>
    <dbReference type="NCBI Taxonomy" id="13658"/>
    <lineage>
        <taxon>Eukaryota</taxon>
        <taxon>Metazoa</taxon>
        <taxon>Ecdysozoa</taxon>
        <taxon>Nematoda</taxon>
        <taxon>Enoplea</taxon>
        <taxon>Dorylaimia</taxon>
        <taxon>Mermithida</taxon>
        <taxon>Mermithoidea</taxon>
        <taxon>Mermithidae</taxon>
        <taxon>Romanomermis</taxon>
    </lineage>
</organism>
<keyword evidence="4" id="KW-0479">Metal-binding</keyword>
<dbReference type="GO" id="GO:0008270">
    <property type="term" value="F:zinc ion binding"/>
    <property type="evidence" value="ECO:0007669"/>
    <property type="project" value="UniProtKB-KW"/>
</dbReference>
<dbReference type="PANTHER" id="PTHR24379">
    <property type="entry name" value="KRAB AND ZINC FINGER DOMAIN-CONTAINING"/>
    <property type="match status" value="1"/>
</dbReference>
<feature type="region of interest" description="Disordered" evidence="11">
    <location>
        <begin position="596"/>
        <end position="627"/>
    </location>
</feature>
<keyword evidence="8" id="KW-0238">DNA-binding</keyword>
<dbReference type="GO" id="GO:0000977">
    <property type="term" value="F:RNA polymerase II transcription regulatory region sequence-specific DNA binding"/>
    <property type="evidence" value="ECO:0007669"/>
    <property type="project" value="UniProtKB-ARBA"/>
</dbReference>
<dbReference type="GO" id="GO:0005634">
    <property type="term" value="C:nucleus"/>
    <property type="evidence" value="ECO:0007669"/>
    <property type="project" value="UniProtKB-SubCell"/>
</dbReference>
<feature type="domain" description="C2H2-type" evidence="12">
    <location>
        <begin position="192"/>
        <end position="219"/>
    </location>
</feature>
<name>A0A915I838_ROMCU</name>
<dbReference type="GO" id="GO:0040034">
    <property type="term" value="P:regulation of development, heterochronic"/>
    <property type="evidence" value="ECO:0007669"/>
    <property type="project" value="UniProtKB-ARBA"/>
</dbReference>
<dbReference type="Gene3D" id="3.30.160.60">
    <property type="entry name" value="Classic Zinc Finger"/>
    <property type="match status" value="4"/>
</dbReference>
<comment type="similarity">
    <text evidence="2">Belongs to the hunchback C2H2-type zinc-finger protein family.</text>
</comment>
<evidence type="ECO:0000256" key="3">
    <source>
        <dbReference type="ARBA" id="ARBA00022473"/>
    </source>
</evidence>
<evidence type="ECO:0000313" key="13">
    <source>
        <dbReference type="Proteomes" id="UP000887565"/>
    </source>
</evidence>
<feature type="compositionally biased region" description="Low complexity" evidence="11">
    <location>
        <begin position="596"/>
        <end position="611"/>
    </location>
</feature>
<feature type="compositionally biased region" description="Basic and acidic residues" evidence="11">
    <location>
        <begin position="283"/>
        <end position="297"/>
    </location>
</feature>
<feature type="domain" description="C2H2-type" evidence="12">
    <location>
        <begin position="766"/>
        <end position="793"/>
    </location>
</feature>
<dbReference type="InterPro" id="IPR013087">
    <property type="entry name" value="Znf_C2H2_type"/>
</dbReference>
<keyword evidence="3" id="KW-0217">Developmental protein</keyword>
<dbReference type="SMART" id="SM00355">
    <property type="entry name" value="ZnF_C2H2"/>
    <property type="match status" value="8"/>
</dbReference>
<accession>A0A915I838</accession>
<dbReference type="Proteomes" id="UP000887565">
    <property type="component" value="Unplaced"/>
</dbReference>
<keyword evidence="13" id="KW-1185">Reference proteome</keyword>
<keyword evidence="6 10" id="KW-0863">Zinc-finger</keyword>
<comment type="subcellular location">
    <subcellularLocation>
        <location evidence="1">Nucleus</location>
    </subcellularLocation>
</comment>
<evidence type="ECO:0000256" key="8">
    <source>
        <dbReference type="ARBA" id="ARBA00023125"/>
    </source>
</evidence>
<proteinExistence type="inferred from homology"/>
<evidence type="ECO:0000256" key="10">
    <source>
        <dbReference type="PROSITE-ProRule" id="PRU00042"/>
    </source>
</evidence>
<evidence type="ECO:0000256" key="9">
    <source>
        <dbReference type="ARBA" id="ARBA00023242"/>
    </source>
</evidence>
<evidence type="ECO:0000313" key="14">
    <source>
        <dbReference type="WBParaSite" id="nRc.2.0.1.t10325-RA"/>
    </source>
</evidence>
<dbReference type="GO" id="GO:0000122">
    <property type="term" value="P:negative regulation of transcription by RNA polymerase II"/>
    <property type="evidence" value="ECO:0007669"/>
    <property type="project" value="UniProtKB-ARBA"/>
</dbReference>
<evidence type="ECO:0000259" key="12">
    <source>
        <dbReference type="PROSITE" id="PS50157"/>
    </source>
</evidence>
<dbReference type="SUPFAM" id="SSF57667">
    <property type="entry name" value="beta-beta-alpha zinc fingers"/>
    <property type="match status" value="3"/>
</dbReference>
<feature type="compositionally biased region" description="Polar residues" evidence="11">
    <location>
        <begin position="612"/>
        <end position="625"/>
    </location>
</feature>
<dbReference type="PROSITE" id="PS00028">
    <property type="entry name" value="ZINC_FINGER_C2H2_1"/>
    <property type="match status" value="3"/>
</dbReference>
<dbReference type="AlphaFoldDB" id="A0A915I838"/>
<evidence type="ECO:0000256" key="5">
    <source>
        <dbReference type="ARBA" id="ARBA00022737"/>
    </source>
</evidence>
<feature type="domain" description="C2H2-type" evidence="12">
    <location>
        <begin position="164"/>
        <end position="191"/>
    </location>
</feature>
<evidence type="ECO:0000256" key="4">
    <source>
        <dbReference type="ARBA" id="ARBA00022723"/>
    </source>
</evidence>
<keyword evidence="5" id="KW-0677">Repeat</keyword>
<dbReference type="FunFam" id="3.30.160.60:FF:001301">
    <property type="entry name" value="Blast:Protein hunchback"/>
    <property type="match status" value="1"/>
</dbReference>
<evidence type="ECO:0000256" key="11">
    <source>
        <dbReference type="SAM" id="MobiDB-lite"/>
    </source>
</evidence>
<reference evidence="14" key="1">
    <citation type="submission" date="2022-11" db="UniProtKB">
        <authorList>
            <consortium name="WormBaseParasite"/>
        </authorList>
    </citation>
    <scope>IDENTIFICATION</scope>
</reference>
<keyword evidence="9" id="KW-0539">Nucleus</keyword>
<evidence type="ECO:0000256" key="7">
    <source>
        <dbReference type="ARBA" id="ARBA00022833"/>
    </source>
</evidence>
<dbReference type="PANTHER" id="PTHR24379:SF121">
    <property type="entry name" value="C2H2-TYPE DOMAIN-CONTAINING PROTEIN"/>
    <property type="match status" value="1"/>
</dbReference>
<sequence length="821" mass="89924">MNRRQPAVYTCKVCKYSCAQKFHFNSHMNTHTDRKCTMCDYTSRTEGRLKKHMNEAHLPLPSDSGRRSIAEDDVSEVFDPIGKSHQYSPPSPDGYLCDSEMADDSRCGSFLLANSNDMLQSSSVNHHPSSKPKRYKCKQCHYIAPSKDNFWEHQRSHIKPERLMSCSHCLFVTEYKHHMEYHLRNHSNVKPHKCPKCNYCCVNKSMLNSHLKSHSSVYQYRCRDCSYETKYCHSLKQHLRKHNHRPGKLVNQDGVEQEIQLDVYGNRRGPKVRRNNNNNDSNVHSEKTNCGSDKDSIFDQPPTVVVTRVSSKPTSARNSPNSAQQLISPLSLLDASNAASILASKSSSNIYQNLLLNRNGICSTTLTNGLASVPFLGSGGSMGVQLPTVPDLLTTAAATTTSSSSSSCVQTHNNSDVEKFKQMLAAQYLFLLKQQAMAAAAAAAAAAIDSSRSTPNVAAATTGDNTFLLNGGDAGLIFSSTGYALGGIGSFGFNKEQQDQEQRGRSRSFIGTLATSKSNYIKTNIGTEKKSSVINNGITPSTLMSSQLRLPRENTKFPSINADISSVTVSVADPLSVGTTSPRCRSRSPVCEALKASCSSDDGSGSNASNSHTNGGANFSLGNGSSRRKGKAFKLVDSIAMRLQSGNNSSSPVEDAESVNVNEVENIQENGSPSVAEYSDENICGNLNLEMRSADICSTDHQNDQQPKCDNHNNNDASILSHSHSSIIQQHNNQSSLATTTSSDAHMIVDGQQRDQSSVIDFSRSYHCSHCGIWFKCQIMYLLHKGCHSSDNPFKCNLCGATCDDSLKFFLHITQAPHDEL</sequence>
<dbReference type="WBParaSite" id="nRc.2.0.1.t10325-RA">
    <property type="protein sequence ID" value="nRc.2.0.1.t10325-RA"/>
    <property type="gene ID" value="nRc.2.0.1.g10325"/>
</dbReference>
<dbReference type="InterPro" id="IPR036236">
    <property type="entry name" value="Znf_C2H2_sf"/>
</dbReference>
<dbReference type="OMA" id="MRSADIC"/>
<evidence type="ECO:0000256" key="2">
    <source>
        <dbReference type="ARBA" id="ARBA00007746"/>
    </source>
</evidence>
<feature type="domain" description="C2H2-type" evidence="12">
    <location>
        <begin position="9"/>
        <end position="36"/>
    </location>
</feature>
<feature type="region of interest" description="Disordered" evidence="11">
    <location>
        <begin position="262"/>
        <end position="299"/>
    </location>
</feature>